<dbReference type="InterPro" id="IPR053228">
    <property type="entry name" value="Stereospecific_Lipase"/>
</dbReference>
<proteinExistence type="predicted"/>
<dbReference type="SUPFAM" id="SSF53474">
    <property type="entry name" value="alpha/beta-Hydrolases"/>
    <property type="match status" value="1"/>
</dbReference>
<sequence precursor="true">MRRRLAAVLAAFALLVPLMAGRAAAAPPSSGFNDYNCRPSAAHPEPVLLLHGLGGNGPGNFLTLGPFLMGEGYCVYAETYGEALPPIPVGGLVSVDASAKENAARIDKILASTGASKVDVIGHSEGGYLSLAIPKFLPGYAAKIKQVVALAPPTHGTTFAGLVTLAQQLGIMSQVNQVLAGAGCVACTQLTTGAPEIARLTSGAIAQPGVEYTVIASKSDELVTPTDTAFVREEGVTNTYVQDWCPSDGVGHIGLAYDGAVARYIANTLDPAHRKPVSCGFGLPF</sequence>
<dbReference type="Proteomes" id="UP000242367">
    <property type="component" value="Unassembled WGS sequence"/>
</dbReference>
<keyword evidence="3" id="KW-1185">Reference proteome</keyword>
<feature type="chain" id="PRO_5015135114" evidence="1">
    <location>
        <begin position="26"/>
        <end position="285"/>
    </location>
</feature>
<dbReference type="PANTHER" id="PTHR37574">
    <property type="entry name" value="LIPASE B"/>
    <property type="match status" value="1"/>
</dbReference>
<accession>A0A2P4UQQ7</accession>
<dbReference type="RefSeq" id="WP_103562200.1">
    <property type="nucleotide sequence ID" value="NZ_MTBP01000001.1"/>
</dbReference>
<dbReference type="Gene3D" id="3.40.50.1820">
    <property type="entry name" value="alpha/beta hydrolase"/>
    <property type="match status" value="1"/>
</dbReference>
<dbReference type="GO" id="GO:0016042">
    <property type="term" value="P:lipid catabolic process"/>
    <property type="evidence" value="ECO:0007669"/>
    <property type="project" value="InterPro"/>
</dbReference>
<dbReference type="InterPro" id="IPR002918">
    <property type="entry name" value="Lipase_EstA/Esterase_EstB"/>
</dbReference>
<dbReference type="InterPro" id="IPR029058">
    <property type="entry name" value="AB_hydrolase_fold"/>
</dbReference>
<dbReference type="EC" id="3.1.1.3" evidence="2"/>
<organism evidence="2 3">
    <name type="scientific">Actinomadura rubteroloni</name>
    <dbReference type="NCBI Taxonomy" id="1926885"/>
    <lineage>
        <taxon>Bacteria</taxon>
        <taxon>Bacillati</taxon>
        <taxon>Actinomycetota</taxon>
        <taxon>Actinomycetes</taxon>
        <taxon>Streptosporangiales</taxon>
        <taxon>Thermomonosporaceae</taxon>
        <taxon>Actinomadura</taxon>
    </lineage>
</organism>
<keyword evidence="2" id="KW-0378">Hydrolase</keyword>
<reference evidence="2 3" key="1">
    <citation type="journal article" date="2017" name="Chemistry">
        <title>Isolation, Biosynthesis and Chemical Modifications of Rubterolones A-F: Rare Tropolone Alkaloids from Actinomadura sp. 5-2.</title>
        <authorList>
            <person name="Guo H."/>
            <person name="Benndorf R."/>
            <person name="Leichnitz D."/>
            <person name="Klassen J.L."/>
            <person name="Vollmers J."/>
            <person name="Gorls H."/>
            <person name="Steinacker M."/>
            <person name="Weigel C."/>
            <person name="Dahse H.M."/>
            <person name="Kaster A.K."/>
            <person name="de Beer Z.W."/>
            <person name="Poulsen M."/>
            <person name="Beemelmanns C."/>
        </authorList>
    </citation>
    <scope>NUCLEOTIDE SEQUENCE [LARGE SCALE GENOMIC DNA]</scope>
    <source>
        <strain evidence="2 3">5-2</strain>
    </source>
</reference>
<gene>
    <name evidence="2" type="primary">estB_1</name>
    <name evidence="2" type="ORF">BTM25_17870</name>
</gene>
<dbReference type="Pfam" id="PF01674">
    <property type="entry name" value="Lipase_2"/>
    <property type="match status" value="1"/>
</dbReference>
<dbReference type="AlphaFoldDB" id="A0A2P4UQQ7"/>
<evidence type="ECO:0000313" key="2">
    <source>
        <dbReference type="EMBL" id="POM27373.1"/>
    </source>
</evidence>
<protein>
    <submittedName>
        <fullName evidence="2">Extracellular esterase EstB</fullName>
        <ecNumber evidence="2">3.1.1.3</ecNumber>
    </submittedName>
</protein>
<dbReference type="EMBL" id="MTBP01000001">
    <property type="protein sequence ID" value="POM27373.1"/>
    <property type="molecule type" value="Genomic_DNA"/>
</dbReference>
<dbReference type="PANTHER" id="PTHR37574:SF1">
    <property type="entry name" value="LIPASE B"/>
    <property type="match status" value="1"/>
</dbReference>
<evidence type="ECO:0000313" key="3">
    <source>
        <dbReference type="Proteomes" id="UP000242367"/>
    </source>
</evidence>
<evidence type="ECO:0000256" key="1">
    <source>
        <dbReference type="SAM" id="SignalP"/>
    </source>
</evidence>
<name>A0A2P4UQQ7_9ACTN</name>
<dbReference type="GO" id="GO:0004806">
    <property type="term" value="F:triacylglycerol lipase activity"/>
    <property type="evidence" value="ECO:0007669"/>
    <property type="project" value="UniProtKB-EC"/>
</dbReference>
<feature type="signal peptide" evidence="1">
    <location>
        <begin position="1"/>
        <end position="25"/>
    </location>
</feature>
<keyword evidence="1" id="KW-0732">Signal</keyword>
<comment type="caution">
    <text evidence="2">The sequence shown here is derived from an EMBL/GenBank/DDBJ whole genome shotgun (WGS) entry which is preliminary data.</text>
</comment>